<dbReference type="GO" id="GO:0009279">
    <property type="term" value="C:cell outer membrane"/>
    <property type="evidence" value="ECO:0007669"/>
    <property type="project" value="UniProtKB-SubCell"/>
</dbReference>
<comment type="similarity">
    <text evidence="2 9">Belongs to the fimbrial export usher family.</text>
</comment>
<evidence type="ECO:0000256" key="1">
    <source>
        <dbReference type="ARBA" id="ARBA00004571"/>
    </source>
</evidence>
<dbReference type="Pfam" id="PF13953">
    <property type="entry name" value="PapC_C"/>
    <property type="match status" value="1"/>
</dbReference>
<dbReference type="InterPro" id="IPR042186">
    <property type="entry name" value="FimD_plug_dom"/>
</dbReference>
<dbReference type="PROSITE" id="PS01151">
    <property type="entry name" value="FIMBRIAL_USHER"/>
    <property type="match status" value="1"/>
</dbReference>
<evidence type="ECO:0000256" key="6">
    <source>
        <dbReference type="ARBA" id="ARBA00022729"/>
    </source>
</evidence>
<dbReference type="InterPro" id="IPR000015">
    <property type="entry name" value="Fimb_usher"/>
</dbReference>
<evidence type="ECO:0000313" key="12">
    <source>
        <dbReference type="EMBL" id="ECK5213808.1"/>
    </source>
</evidence>
<keyword evidence="8 9" id="KW-0998">Cell outer membrane</keyword>
<evidence type="ECO:0000259" key="11">
    <source>
        <dbReference type="Pfam" id="PF13954"/>
    </source>
</evidence>
<protein>
    <submittedName>
        <fullName evidence="12">Fimbria/pilus outer membrane usher protein</fullName>
    </submittedName>
</protein>
<gene>
    <name evidence="12" type="ORF">FRL26_08935</name>
</gene>
<organism evidence="12">
    <name type="scientific">Salmonella enterica</name>
    <name type="common">Salmonella choleraesuis</name>
    <dbReference type="NCBI Taxonomy" id="28901"/>
    <lineage>
        <taxon>Bacteria</taxon>
        <taxon>Pseudomonadati</taxon>
        <taxon>Pseudomonadota</taxon>
        <taxon>Gammaproteobacteria</taxon>
        <taxon>Enterobacterales</taxon>
        <taxon>Enterobacteriaceae</taxon>
        <taxon>Salmonella</taxon>
    </lineage>
</organism>
<dbReference type="Gene3D" id="3.10.20.410">
    <property type="match status" value="1"/>
</dbReference>
<evidence type="ECO:0000256" key="3">
    <source>
        <dbReference type="ARBA" id="ARBA00022448"/>
    </source>
</evidence>
<dbReference type="InterPro" id="IPR018030">
    <property type="entry name" value="Fimbrial_membr_usher_CS"/>
</dbReference>
<evidence type="ECO:0000256" key="4">
    <source>
        <dbReference type="ARBA" id="ARBA00022452"/>
    </source>
</evidence>
<keyword evidence="9" id="KW-1029">Fimbrium biogenesis</keyword>
<evidence type="ECO:0000256" key="2">
    <source>
        <dbReference type="ARBA" id="ARBA00008064"/>
    </source>
</evidence>
<dbReference type="InterPro" id="IPR037224">
    <property type="entry name" value="PapC_N_sf"/>
</dbReference>
<dbReference type="EMBL" id="AAJCCP010000007">
    <property type="protein sequence ID" value="ECK5213808.1"/>
    <property type="molecule type" value="Genomic_DNA"/>
</dbReference>
<evidence type="ECO:0000256" key="5">
    <source>
        <dbReference type="ARBA" id="ARBA00022692"/>
    </source>
</evidence>
<evidence type="ECO:0000256" key="7">
    <source>
        <dbReference type="ARBA" id="ARBA00023136"/>
    </source>
</evidence>
<comment type="caution">
    <text evidence="12">The sequence shown here is derived from an EMBL/GenBank/DDBJ whole genome shotgun (WGS) entry which is preliminary data.</text>
</comment>
<dbReference type="SUPFAM" id="SSF141729">
    <property type="entry name" value="FimD N-terminal domain-like"/>
    <property type="match status" value="1"/>
</dbReference>
<accession>A0A5Y5TCN8</accession>
<keyword evidence="5 9" id="KW-0812">Transmembrane</keyword>
<comment type="subcellular location">
    <subcellularLocation>
        <location evidence="1 9">Cell outer membrane</location>
        <topology evidence="1 9">Multi-pass membrane protein</topology>
    </subcellularLocation>
</comment>
<dbReference type="Gene3D" id="2.60.40.2070">
    <property type="match status" value="1"/>
</dbReference>
<dbReference type="RefSeq" id="WP_410002185.1">
    <property type="nucleotide sequence ID" value="NZ_BIMS01000012.1"/>
</dbReference>
<dbReference type="Pfam" id="PF00577">
    <property type="entry name" value="Usher"/>
    <property type="match status" value="1"/>
</dbReference>
<keyword evidence="6" id="KW-0732">Signal</keyword>
<keyword evidence="7 9" id="KW-0472">Membrane</keyword>
<dbReference type="InterPro" id="IPR025949">
    <property type="entry name" value="PapC-like_C"/>
</dbReference>
<feature type="domain" description="PapC N-terminal" evidence="11">
    <location>
        <begin position="29"/>
        <end position="183"/>
    </location>
</feature>
<feature type="domain" description="PapC-like C-terminal" evidence="10">
    <location>
        <begin position="763"/>
        <end position="818"/>
    </location>
</feature>
<dbReference type="PANTHER" id="PTHR30451">
    <property type="entry name" value="OUTER MEMBRANE USHER PROTEIN"/>
    <property type="match status" value="1"/>
</dbReference>
<dbReference type="Gene3D" id="2.60.40.3110">
    <property type="match status" value="1"/>
</dbReference>
<proteinExistence type="inferred from homology"/>
<name>A0A5Y5TCN8_SALER</name>
<keyword evidence="4" id="KW-1134">Transmembrane beta strand</keyword>
<dbReference type="GO" id="GO:0015473">
    <property type="term" value="F:fimbrial usher porin activity"/>
    <property type="evidence" value="ECO:0007669"/>
    <property type="project" value="InterPro"/>
</dbReference>
<dbReference type="AlphaFoldDB" id="A0A5Y5TCN8"/>
<reference evidence="12" key="1">
    <citation type="submission" date="2019-08" db="EMBL/GenBank/DDBJ databases">
        <authorList>
            <consortium name="PulseNet: The National Subtyping Network for Foodborne Disease Surveillance"/>
            <person name="Tarr C.L."/>
            <person name="Trees E."/>
            <person name="Katz L.S."/>
            <person name="Carleton-Romer H.A."/>
            <person name="Stroika S."/>
            <person name="Kucerova Z."/>
            <person name="Roache K.F."/>
            <person name="Sabol A.L."/>
            <person name="Besser J."/>
            <person name="Gerner-Smidt P."/>
        </authorList>
    </citation>
    <scope>NUCLEOTIDE SEQUENCE</scope>
    <source>
        <strain evidence="12">PNUSAS086289</strain>
    </source>
</reference>
<evidence type="ECO:0000259" key="10">
    <source>
        <dbReference type="Pfam" id="PF13953"/>
    </source>
</evidence>
<dbReference type="InterPro" id="IPR025885">
    <property type="entry name" value="PapC_N"/>
</dbReference>
<dbReference type="Pfam" id="PF13954">
    <property type="entry name" value="PapC_N"/>
    <property type="match status" value="1"/>
</dbReference>
<dbReference type="InterPro" id="IPR043142">
    <property type="entry name" value="PapC-like_C_sf"/>
</dbReference>
<sequence length="834" mass="91849">MKKPYLTVSFITVAVLLSLSVKYVRAVDFNTDVLDSADRNNIDFSRFSQAGYIMPGQYQMHVMVNDQSVSPSPFMVSFMEALGKTPPTGEKKNTLPQACLTPEMVDKMGLTTASRKKVAWWHGGECADFTQLPGVELRPNPAEGVLYINMPQAWLEYSDASWLPPSRWDNGIPGLLFDYNINGNVTRPHQGKESQSLSYNGTTGANLGAWRMRADYQGNLNHTTGSDRGTDSQFTWNRFYMYRAIPAWQSRLMLGENYINSDIFSTWRYTGASLESDDRMLPPKLRGYAPQVTGIADTNARVVISQQGRILYDSTVPAGPFTIQDLDSSIRGRLDVEVTEQNGQKKTFQVDTAYVPYLTRPGQIRYKLVSGRSRTWEHSTEGPVFAGGEMSWGISNSWSLYGGGVVADKYDALAVGIGRDLNEFGTLSADVTQSIAKFDEQGTKQGKSWRLSYSKRFDDANTDITFAGYRFSERNYMTMQQYLDARYRNDFTGREKELYTVTLNKNFEELQASVSLQYSHQTYWDRGVSDYYTLSVNRYFDAFGFRNVSAGLTASRSKYLDRDNDSVFLRISVPWGTGTASYGGNMSNDRFTQTVGYSDTLNNGLDSYSLNTGLNHGGGESSQGQFSGYYNHSSPLANVSANVSTVQNSYTSFGINASGGATLTAKGAALHAGGMNGGTRLLVDTDGVGGVPVDGGRVSTNQWGIGVVTDVSSYYRNTTSVDLNNLPEDMEATRSVVESVLTEGAIGYREFEVLKGARLFAVLRLADNSFPPFGASVTNGKGRELGMVGDGGLAWLSGVNPGDVLKVNWDGQAKCIVDIPNKLESAQQLLLPCR</sequence>
<evidence type="ECO:0000256" key="9">
    <source>
        <dbReference type="RuleBase" id="RU003884"/>
    </source>
</evidence>
<dbReference type="Gene3D" id="2.60.40.2610">
    <property type="entry name" value="Outer membrane usher protein FimD, plug domain"/>
    <property type="match status" value="1"/>
</dbReference>
<dbReference type="PANTHER" id="PTHR30451:SF10">
    <property type="entry name" value="OUTER MEMBRANE USHER PROTEIN YFCU-RELATED"/>
    <property type="match status" value="1"/>
</dbReference>
<keyword evidence="3 9" id="KW-0813">Transport</keyword>
<dbReference type="GO" id="GO:0009297">
    <property type="term" value="P:pilus assembly"/>
    <property type="evidence" value="ECO:0007669"/>
    <property type="project" value="InterPro"/>
</dbReference>
<evidence type="ECO:0000256" key="8">
    <source>
        <dbReference type="ARBA" id="ARBA00023237"/>
    </source>
</evidence>